<sequence length="194" mass="21818">MAAKVAAQRQCAGITGAAHRPETFDTYKSPLVDSCILHVSAIQMRKLKELFLRKDKQDPGDEAPGDIYVYKSKEEISTIIVTTLGVNPDFLEEIIVTTKRKLSGKSDRLIYLTDNSDFTIFRRHGVIFEYLPPLAEQRLHAADMPWQAYLQERWGLLLAKWRPRRVLAYGTTIDSFLAAAPTASIPNAADVPRS</sequence>
<dbReference type="Proteomes" id="UP000235507">
    <property type="component" value="Unassembled WGS sequence"/>
</dbReference>
<evidence type="ECO:0000313" key="1">
    <source>
        <dbReference type="EMBL" id="TSE08971.1"/>
    </source>
</evidence>
<keyword evidence="2" id="KW-1185">Reference proteome</keyword>
<dbReference type="AlphaFoldDB" id="A0A8T9ANZ9"/>
<gene>
    <name evidence="1" type="ORF">C1D09_016650</name>
</gene>
<dbReference type="EMBL" id="PNOT02000198">
    <property type="protein sequence ID" value="TSE08971.1"/>
    <property type="molecule type" value="Genomic_DNA"/>
</dbReference>
<proteinExistence type="predicted"/>
<organism evidence="1 2">
    <name type="scientific">Mesorhizobium intechi</name>
    <dbReference type="NCBI Taxonomy" id="537601"/>
    <lineage>
        <taxon>Bacteria</taxon>
        <taxon>Pseudomonadati</taxon>
        <taxon>Pseudomonadota</taxon>
        <taxon>Alphaproteobacteria</taxon>
        <taxon>Hyphomicrobiales</taxon>
        <taxon>Phyllobacteriaceae</taxon>
        <taxon>Mesorhizobium</taxon>
    </lineage>
</organism>
<name>A0A8T9ANZ9_9HYPH</name>
<protein>
    <submittedName>
        <fullName evidence="1">Uncharacterized protein</fullName>
    </submittedName>
</protein>
<evidence type="ECO:0000313" key="2">
    <source>
        <dbReference type="Proteomes" id="UP000235507"/>
    </source>
</evidence>
<reference evidence="1" key="1">
    <citation type="submission" date="2019-07" db="EMBL/GenBank/DDBJ databases">
        <title>Mesorhizobum intechiensis sp. nov. isolated from nodules of Lotus tenuis growing in lowlands of the Flooding Pampa, Argentina.</title>
        <authorList>
            <person name="Estrella M.J."/>
            <person name="Torres Tejerizo G.A."/>
            <person name="Cumpa Velazquez L.M."/>
            <person name="Fontana F."/>
            <person name="Hansen L."/>
            <person name="Pistorio M."/>
            <person name="Sannazzaro A.I."/>
        </authorList>
    </citation>
    <scope>NUCLEOTIDE SEQUENCE</scope>
    <source>
        <strain evidence="1">BD68</strain>
    </source>
</reference>
<comment type="caution">
    <text evidence="1">The sequence shown here is derived from an EMBL/GenBank/DDBJ whole genome shotgun (WGS) entry which is preliminary data.</text>
</comment>
<dbReference type="RefSeq" id="WP_167514646.1">
    <property type="nucleotide sequence ID" value="NZ_PNOT02000198.1"/>
</dbReference>
<accession>A0A8T9ANZ9</accession>